<evidence type="ECO:0000256" key="1">
    <source>
        <dbReference type="SAM" id="Phobius"/>
    </source>
</evidence>
<dbReference type="OMA" id="FTWLFWQ"/>
<evidence type="ECO:0000313" key="5">
    <source>
        <dbReference type="Proteomes" id="UP000752647"/>
    </source>
</evidence>
<sequence>MKNWFARVILGVITLILFLGIFLLSDSQHWPARVTIGLTIILFVMVNVGFTWLFWQSRKQYLNEEEDK</sequence>
<organism evidence="3 5">
    <name type="scientific">Leuconostoc gasicomitatum</name>
    <dbReference type="NCBI Taxonomy" id="115778"/>
    <lineage>
        <taxon>Bacteria</taxon>
        <taxon>Bacillati</taxon>
        <taxon>Bacillota</taxon>
        <taxon>Bacilli</taxon>
        <taxon>Lactobacillales</taxon>
        <taxon>Lactobacillaceae</taxon>
        <taxon>Leuconostoc</taxon>
        <taxon>Leuconostoc gelidum group</taxon>
    </lineage>
</organism>
<keyword evidence="1" id="KW-0812">Transmembrane</keyword>
<protein>
    <submittedName>
        <fullName evidence="3">Uncharacterized protein</fullName>
    </submittedName>
</protein>
<reference evidence="3" key="2">
    <citation type="submission" date="2021-05" db="EMBL/GenBank/DDBJ databases">
        <title>Pangenome of Leuconostoc gelidum warrants species status for Leuconostoc gelidum subsp. gasicomitatum.</title>
        <authorList>
            <person name="Johansson P."/>
            <person name="Sade E."/>
            <person name="Hultman J."/>
            <person name="Auvinen P."/>
            <person name="Bjorkroth J."/>
        </authorList>
    </citation>
    <scope>NUCLEOTIDE SEQUENCE</scope>
    <source>
        <strain evidence="3">A.21.4</strain>
    </source>
</reference>
<feature type="transmembrane region" description="Helical" evidence="1">
    <location>
        <begin position="6"/>
        <end position="24"/>
    </location>
</feature>
<keyword evidence="1" id="KW-0472">Membrane</keyword>
<dbReference type="Proteomes" id="UP000199271">
    <property type="component" value="Unassembled WGS sequence"/>
</dbReference>
<evidence type="ECO:0000313" key="2">
    <source>
        <dbReference type="EMBL" id="CUW04543.1"/>
    </source>
</evidence>
<dbReference type="EMBL" id="JAHBFI010000008">
    <property type="protein sequence ID" value="MBZ5962213.1"/>
    <property type="molecule type" value="Genomic_DNA"/>
</dbReference>
<dbReference type="Proteomes" id="UP000752647">
    <property type="component" value="Unassembled WGS sequence"/>
</dbReference>
<dbReference type="AlphaFoldDB" id="A0A9Q3SX58"/>
<dbReference type="EMBL" id="FBSY01000001">
    <property type="protein sequence ID" value="CUW04543.1"/>
    <property type="molecule type" value="Genomic_DNA"/>
</dbReference>
<comment type="caution">
    <text evidence="3">The sequence shown here is derived from an EMBL/GenBank/DDBJ whole genome shotgun (WGS) entry which is preliminary data.</text>
</comment>
<dbReference type="GeneID" id="34300197"/>
<gene>
    <name evidence="2" type="ORF">C122C_1972</name>
    <name evidence="3" type="ORF">KIJ12_03400</name>
</gene>
<evidence type="ECO:0000313" key="3">
    <source>
        <dbReference type="EMBL" id="MBZ5962213.1"/>
    </source>
</evidence>
<accession>A0A9Q3SX58</accession>
<dbReference type="RefSeq" id="WP_010382901.1">
    <property type="nucleotide sequence ID" value="NZ_BPKT01000004.1"/>
</dbReference>
<evidence type="ECO:0000313" key="4">
    <source>
        <dbReference type="Proteomes" id="UP000199271"/>
    </source>
</evidence>
<keyword evidence="1" id="KW-1133">Transmembrane helix</keyword>
<keyword evidence="4" id="KW-1185">Reference proteome</keyword>
<name>A0A9Q3SX58_9LACO</name>
<proteinExistence type="predicted"/>
<feature type="transmembrane region" description="Helical" evidence="1">
    <location>
        <begin position="36"/>
        <end position="55"/>
    </location>
</feature>
<reference evidence="2 4" key="1">
    <citation type="submission" date="2015-12" db="EMBL/GenBank/DDBJ databases">
        <authorList>
            <person name="Andreevskaya M."/>
        </authorList>
    </citation>
    <scope>NUCLEOTIDE SEQUENCE [LARGE SCALE GENOMIC DNA]</scope>
    <source>
        <strain evidence="2 4">C122c</strain>
    </source>
</reference>